<dbReference type="Pfam" id="PF00512">
    <property type="entry name" value="HisKA"/>
    <property type="match status" value="1"/>
</dbReference>
<dbReference type="EMBL" id="JAHOGA010000017">
    <property type="protein sequence ID" value="MBV3488859.1"/>
    <property type="molecule type" value="Genomic_DNA"/>
</dbReference>
<reference evidence="12" key="2">
    <citation type="submission" date="2021-06" db="EMBL/GenBank/DDBJ databases">
        <title>Collection of gut derived symbiotic bacterial strains cultured from healthy donors.</title>
        <authorList>
            <person name="Lin H."/>
            <person name="Littmann E."/>
            <person name="Pamer E.G."/>
        </authorList>
    </citation>
    <scope>NUCLEOTIDE SEQUENCE</scope>
    <source>
        <strain evidence="12">MSK.19.85</strain>
    </source>
</reference>
<dbReference type="Pfam" id="PF00072">
    <property type="entry name" value="Response_reg"/>
    <property type="match status" value="1"/>
</dbReference>
<reference evidence="14 15" key="1">
    <citation type="journal article" date="2019" name="Nat. Med.">
        <title>A library of human gut bacterial isolates paired with longitudinal multiomics data enables mechanistic microbiome research.</title>
        <authorList>
            <person name="Poyet M."/>
            <person name="Groussin M."/>
            <person name="Gibbons S.M."/>
            <person name="Avila-Pacheco J."/>
            <person name="Jiang X."/>
            <person name="Kearney S.M."/>
            <person name="Perrotta A.R."/>
            <person name="Berdy B."/>
            <person name="Zhao S."/>
            <person name="Lieberman T.D."/>
            <person name="Swanson P.K."/>
            <person name="Smith M."/>
            <person name="Roesemann S."/>
            <person name="Alexander J.E."/>
            <person name="Rich S.A."/>
            <person name="Livny J."/>
            <person name="Vlamakis H."/>
            <person name="Clish C."/>
            <person name="Bullock K."/>
            <person name="Deik A."/>
            <person name="Scott J."/>
            <person name="Pierce K.A."/>
            <person name="Xavier R.J."/>
            <person name="Alm E.J."/>
        </authorList>
    </citation>
    <scope>NUCLEOTIDE SEQUENCE [LARGE SCALE GENOMIC DNA]</scope>
    <source>
        <strain evidence="11 14">BIOML-A140</strain>
        <strain evidence="10 16">BIOML-A141</strain>
        <strain evidence="9 15">BIOML-A9</strain>
    </source>
</reference>
<evidence type="ECO:0000313" key="14">
    <source>
        <dbReference type="Proteomes" id="UP000468344"/>
    </source>
</evidence>
<dbReference type="EMBL" id="WCXA01000046">
    <property type="protein sequence ID" value="KAB3856421.1"/>
    <property type="molecule type" value="Genomic_DNA"/>
</dbReference>
<evidence type="ECO:0000313" key="16">
    <source>
        <dbReference type="Proteomes" id="UP000483142"/>
    </source>
</evidence>
<dbReference type="Proteomes" id="UP000483142">
    <property type="component" value="Unassembled WGS sequence"/>
</dbReference>
<dbReference type="InterPro" id="IPR005467">
    <property type="entry name" value="His_kinase_dom"/>
</dbReference>
<feature type="domain" description="Response regulatory" evidence="8">
    <location>
        <begin position="440"/>
        <end position="553"/>
    </location>
</feature>
<dbReference type="InterPro" id="IPR003594">
    <property type="entry name" value="HATPase_dom"/>
</dbReference>
<dbReference type="Proteomes" id="UP001200843">
    <property type="component" value="Unassembled WGS sequence"/>
</dbReference>
<dbReference type="InterPro" id="IPR011006">
    <property type="entry name" value="CheY-like_superfamily"/>
</dbReference>
<dbReference type="EC" id="2.7.13.3" evidence="2"/>
<evidence type="ECO:0000313" key="13">
    <source>
        <dbReference type="EMBL" id="MCG4688756.1"/>
    </source>
</evidence>
<comment type="caution">
    <text evidence="10">The sequence shown here is derived from an EMBL/GenBank/DDBJ whole genome shotgun (WGS) entry which is preliminary data.</text>
</comment>
<evidence type="ECO:0000313" key="10">
    <source>
        <dbReference type="EMBL" id="KAB6453694.1"/>
    </source>
</evidence>
<dbReference type="EMBL" id="JAKNGO010000017">
    <property type="protein sequence ID" value="MCG4688756.1"/>
    <property type="molecule type" value="Genomic_DNA"/>
</dbReference>
<gene>
    <name evidence="9" type="ORF">GAS37_18380</name>
    <name evidence="11" type="ORF">GAZ06_08330</name>
    <name evidence="10" type="ORF">GAZ09_08160</name>
    <name evidence="12" type="ORF">KSX14_09455</name>
    <name evidence="13" type="ORF">L0N01_09080</name>
</gene>
<evidence type="ECO:0000313" key="12">
    <source>
        <dbReference type="EMBL" id="MBV3488859.1"/>
    </source>
</evidence>
<evidence type="ECO:0000313" key="15">
    <source>
        <dbReference type="Proteomes" id="UP000470332"/>
    </source>
</evidence>
<evidence type="ECO:0000259" key="7">
    <source>
        <dbReference type="PROSITE" id="PS50109"/>
    </source>
</evidence>
<dbReference type="SUPFAM" id="SSF47384">
    <property type="entry name" value="Homodimeric domain of signal transducing histidine kinase"/>
    <property type="match status" value="1"/>
</dbReference>
<dbReference type="FunFam" id="3.30.565.10:FF:000006">
    <property type="entry name" value="Sensor histidine kinase WalK"/>
    <property type="match status" value="1"/>
</dbReference>
<dbReference type="InterPro" id="IPR001789">
    <property type="entry name" value="Sig_transdc_resp-reg_receiver"/>
</dbReference>
<evidence type="ECO:0000313" key="11">
    <source>
        <dbReference type="EMBL" id="KAB6478684.1"/>
    </source>
</evidence>
<dbReference type="GO" id="GO:0005524">
    <property type="term" value="F:ATP binding"/>
    <property type="evidence" value="ECO:0007669"/>
    <property type="project" value="UniProtKB-KW"/>
</dbReference>
<dbReference type="CDD" id="cd17546">
    <property type="entry name" value="REC_hyHK_CKI1_RcsC-like"/>
    <property type="match status" value="1"/>
</dbReference>
<accession>A0A174U7I3</accession>
<protein>
    <recommendedName>
        <fullName evidence="2">histidine kinase</fullName>
        <ecNumber evidence="2">2.7.13.3</ecNumber>
    </recommendedName>
</protein>
<keyword evidence="13" id="KW-0547">Nucleotide-binding</keyword>
<dbReference type="EMBL" id="WDBZ01000014">
    <property type="protein sequence ID" value="KAB6453694.1"/>
    <property type="molecule type" value="Genomic_DNA"/>
</dbReference>
<dbReference type="GO" id="GO:0000155">
    <property type="term" value="F:phosphorelay sensor kinase activity"/>
    <property type="evidence" value="ECO:0007669"/>
    <property type="project" value="InterPro"/>
</dbReference>
<keyword evidence="13" id="KW-0067">ATP-binding</keyword>
<dbReference type="CDD" id="cd16922">
    <property type="entry name" value="HATPase_EvgS-ArcB-TorS-like"/>
    <property type="match status" value="1"/>
</dbReference>
<feature type="domain" description="Histidine kinase" evidence="7">
    <location>
        <begin position="200"/>
        <end position="412"/>
    </location>
</feature>
<dbReference type="SMART" id="SM00388">
    <property type="entry name" value="HisKA"/>
    <property type="match status" value="1"/>
</dbReference>
<keyword evidence="3 6" id="KW-0597">Phosphoprotein</keyword>
<evidence type="ECO:0000259" key="8">
    <source>
        <dbReference type="PROSITE" id="PS50110"/>
    </source>
</evidence>
<keyword evidence="4" id="KW-0808">Transferase</keyword>
<evidence type="ECO:0000256" key="6">
    <source>
        <dbReference type="PROSITE-ProRule" id="PRU00169"/>
    </source>
</evidence>
<organism evidence="10 16">
    <name type="scientific">Phocaeicola vulgatus</name>
    <name type="common">Bacteroides vulgatus</name>
    <dbReference type="NCBI Taxonomy" id="821"/>
    <lineage>
        <taxon>Bacteria</taxon>
        <taxon>Pseudomonadati</taxon>
        <taxon>Bacteroidota</taxon>
        <taxon>Bacteroidia</taxon>
        <taxon>Bacteroidales</taxon>
        <taxon>Bacteroidaceae</taxon>
        <taxon>Phocaeicola</taxon>
    </lineage>
</organism>
<dbReference type="EMBL" id="WDBY01000013">
    <property type="protein sequence ID" value="KAB6478684.1"/>
    <property type="molecule type" value="Genomic_DNA"/>
</dbReference>
<proteinExistence type="predicted"/>
<dbReference type="InterPro" id="IPR036097">
    <property type="entry name" value="HisK_dim/P_sf"/>
</dbReference>
<dbReference type="SUPFAM" id="SSF52172">
    <property type="entry name" value="CheY-like"/>
    <property type="match status" value="1"/>
</dbReference>
<name>A0A174U7I3_PHOVU</name>
<dbReference type="RefSeq" id="WP_057279633.1">
    <property type="nucleotide sequence ID" value="NZ_BAABYE010000001.1"/>
</dbReference>
<dbReference type="InterPro" id="IPR004358">
    <property type="entry name" value="Sig_transdc_His_kin-like_C"/>
</dbReference>
<dbReference type="Proteomes" id="UP000468344">
    <property type="component" value="Unassembled WGS sequence"/>
</dbReference>
<dbReference type="AlphaFoldDB" id="A0A174U7I3"/>
<dbReference type="SMART" id="SM00387">
    <property type="entry name" value="HATPase_c"/>
    <property type="match status" value="1"/>
</dbReference>
<dbReference type="Proteomes" id="UP000758576">
    <property type="component" value="Unassembled WGS sequence"/>
</dbReference>
<dbReference type="PANTHER" id="PTHR43047:SF72">
    <property type="entry name" value="OSMOSENSING HISTIDINE PROTEIN KINASE SLN1"/>
    <property type="match status" value="1"/>
</dbReference>
<evidence type="ECO:0000256" key="5">
    <source>
        <dbReference type="ARBA" id="ARBA00022777"/>
    </source>
</evidence>
<evidence type="ECO:0000313" key="9">
    <source>
        <dbReference type="EMBL" id="KAB3856421.1"/>
    </source>
</evidence>
<dbReference type="Gene3D" id="3.30.565.10">
    <property type="entry name" value="Histidine kinase-like ATPase, C-terminal domain"/>
    <property type="match status" value="1"/>
</dbReference>
<dbReference type="Proteomes" id="UP000470332">
    <property type="component" value="Unassembled WGS sequence"/>
</dbReference>
<dbReference type="SMART" id="SM00448">
    <property type="entry name" value="REC"/>
    <property type="match status" value="1"/>
</dbReference>
<dbReference type="PROSITE" id="PS50109">
    <property type="entry name" value="HIS_KIN"/>
    <property type="match status" value="1"/>
</dbReference>
<dbReference type="SUPFAM" id="SSF55874">
    <property type="entry name" value="ATPase domain of HSP90 chaperone/DNA topoisomerase II/histidine kinase"/>
    <property type="match status" value="1"/>
</dbReference>
<evidence type="ECO:0000256" key="2">
    <source>
        <dbReference type="ARBA" id="ARBA00012438"/>
    </source>
</evidence>
<dbReference type="Gene3D" id="3.40.50.2300">
    <property type="match status" value="1"/>
</dbReference>
<dbReference type="PRINTS" id="PR00344">
    <property type="entry name" value="BCTRLSENSOR"/>
</dbReference>
<dbReference type="PANTHER" id="PTHR43047">
    <property type="entry name" value="TWO-COMPONENT HISTIDINE PROTEIN KINASE"/>
    <property type="match status" value="1"/>
</dbReference>
<dbReference type="CDD" id="cd00082">
    <property type="entry name" value="HisKA"/>
    <property type="match status" value="1"/>
</dbReference>
<dbReference type="Gene3D" id="1.10.287.130">
    <property type="match status" value="1"/>
</dbReference>
<dbReference type="InterPro" id="IPR036890">
    <property type="entry name" value="HATPase_C_sf"/>
</dbReference>
<evidence type="ECO:0000256" key="1">
    <source>
        <dbReference type="ARBA" id="ARBA00000085"/>
    </source>
</evidence>
<reference evidence="13" key="3">
    <citation type="submission" date="2022-01" db="EMBL/GenBank/DDBJ databases">
        <title>Collection of gut derived symbiotic bacterial strains cultured from healthy donors.</title>
        <authorList>
            <person name="Lin H."/>
            <person name="Kohout C."/>
            <person name="Waligurski E."/>
            <person name="Pamer E.G."/>
        </authorList>
    </citation>
    <scope>NUCLEOTIDE SEQUENCE</scope>
    <source>
        <strain evidence="13">DFI.6.72</strain>
    </source>
</reference>
<evidence type="ECO:0000256" key="3">
    <source>
        <dbReference type="ARBA" id="ARBA00022553"/>
    </source>
</evidence>
<dbReference type="InterPro" id="IPR003661">
    <property type="entry name" value="HisK_dim/P_dom"/>
</dbReference>
<evidence type="ECO:0000256" key="4">
    <source>
        <dbReference type="ARBA" id="ARBA00022679"/>
    </source>
</evidence>
<comment type="catalytic activity">
    <reaction evidence="1">
        <text>ATP + protein L-histidine = ADP + protein N-phospho-L-histidine.</text>
        <dbReference type="EC" id="2.7.13.3"/>
    </reaction>
</comment>
<sequence>MVAFILVCLVLLLGLLWGWEIRKRKSLEQEFVKKKNEVCSVKEFSDTILYNVDAYIILVDRNFLVEKTNYYNLNNTSEGQVLRRVGELLRCKNGLDAGACGSHENCKVCPVRNSIEKCFREKGHFSPLETPMRLYMSEKMDNYVDCIVCVSGTYLQLDQDDKVLLTVRDVTRQKKILDELEEARRNAEWAGEQKTAFLANMSHEIRTPLNAIVGFAGLLGTASDQDRISYVEIIKGNTNMLLQLVNDILDMSKIEAGTLEFIYTDVDVNQIMRELEGIFRLRLEEADVPVRIIFEPKLPVCFIHTEKNRISQVISNFLSNAFKYTVQGSITMGYEIRENGICFYVSDTGTGIPEDKVSQVFERFTKLDAKRQGTGLGLSISRTIIKKMGGEIGVTSKYGEGSTFWFVLPEKPFDFLPLQSEEKEQFIDLSEPESCLEHKTILIAEDMDDNYLLYKIYLEKKYNLIRAENGEEAISKFLEYSPAVILMDIGMPVVDGYQATEAIRQLSSKVPIVAVTAFAYDEDKRKVMSRGFNGYLSKPLNKEALFDMLRQMGI</sequence>
<dbReference type="GO" id="GO:0005886">
    <property type="term" value="C:plasma membrane"/>
    <property type="evidence" value="ECO:0007669"/>
    <property type="project" value="TreeGrafter"/>
</dbReference>
<keyword evidence="5" id="KW-0418">Kinase</keyword>
<feature type="modified residue" description="4-aspartylphosphate" evidence="6">
    <location>
        <position position="488"/>
    </location>
</feature>
<dbReference type="PROSITE" id="PS50110">
    <property type="entry name" value="RESPONSE_REGULATORY"/>
    <property type="match status" value="1"/>
</dbReference>
<dbReference type="GO" id="GO:0009927">
    <property type="term" value="F:histidine phosphotransfer kinase activity"/>
    <property type="evidence" value="ECO:0007669"/>
    <property type="project" value="TreeGrafter"/>
</dbReference>
<dbReference type="Pfam" id="PF02518">
    <property type="entry name" value="HATPase_c"/>
    <property type="match status" value="1"/>
</dbReference>